<feature type="region of interest" description="Disordered" evidence="1">
    <location>
        <begin position="171"/>
        <end position="237"/>
    </location>
</feature>
<evidence type="ECO:0000313" key="2">
    <source>
        <dbReference type="EMBL" id="JAQ40815.1"/>
    </source>
</evidence>
<dbReference type="AlphaFoldDB" id="A0A146PAN7"/>
<dbReference type="GO" id="GO:0005881">
    <property type="term" value="C:cytoplasmic microtubule"/>
    <property type="evidence" value="ECO:0007669"/>
    <property type="project" value="TreeGrafter"/>
</dbReference>
<feature type="compositionally biased region" description="Polar residues" evidence="1">
    <location>
        <begin position="495"/>
        <end position="505"/>
    </location>
</feature>
<evidence type="ECO:0000256" key="1">
    <source>
        <dbReference type="SAM" id="MobiDB-lite"/>
    </source>
</evidence>
<dbReference type="GO" id="GO:0097431">
    <property type="term" value="C:mitotic spindle pole"/>
    <property type="evidence" value="ECO:0007669"/>
    <property type="project" value="TreeGrafter"/>
</dbReference>
<feature type="compositionally biased region" description="Basic and acidic residues" evidence="1">
    <location>
        <begin position="185"/>
        <end position="194"/>
    </location>
</feature>
<dbReference type="GO" id="GO:0031122">
    <property type="term" value="P:cytoplasmic microtubule organization"/>
    <property type="evidence" value="ECO:0007669"/>
    <property type="project" value="TreeGrafter"/>
</dbReference>
<dbReference type="GO" id="GO:0032467">
    <property type="term" value="P:positive regulation of cytokinesis"/>
    <property type="evidence" value="ECO:0007669"/>
    <property type="project" value="TreeGrafter"/>
</dbReference>
<feature type="compositionally biased region" description="Basic and acidic residues" evidence="1">
    <location>
        <begin position="442"/>
        <end position="454"/>
    </location>
</feature>
<dbReference type="PANTHER" id="PTHR21831">
    <property type="entry name" value="MICROTUBULE-ASSOCIATED PROTEIN 10"/>
    <property type="match status" value="1"/>
</dbReference>
<sequence>MMSEDAPETLFSFELLVDHIRLQTNHKAPDRLAVGLRFLDFPTLLIYQHPSERLSSHREPALNQRDFSFHRGKSCFFKMNPGSLRVRLSAAPLHAMVLDVTEETSPRFLGSSLLSLAEAMGRIKLLSGPSAHTGKGVVAVSGLSGEMIGTASLSYRLVCLGASLLPHITEGSGYEGTTGPGGPEDQERSKEKNKPGSMCSPTGSESRCSLRGGDPGDPKIRLDESEEDDGAESQTEDDLTAFCPPHLYYSNTTPSHNGNTEQDYRLSNLDAEGRTFEDSPSAWEEGKRKVSGFKAARREMTHATETSGSRETDVLRGALRRLPLLNALVAELSQLSVRPDPAQNTGPSSSDHRDPRRAESLEEDLDLTDGHLYRLSPPRNCSTPLVDPAEVKHAPKETPSARKPQRKKLEYGTTKTYRLRLEQISPVKANSRECKALTASDARSRSAKETEKSRAGGVKSKKRGFLLNQRPNLDDNTGTRMQSDAALRGTVTLRPATQQGPQTELQGRPVKHGHHGASDQPDPQSDGYQSTDPLPELPERRSSRSSSPDSLFSQGSRTADDANYADDFDSLESSSTSSPNPDRSPEPLGAKAPKSPVSPCSYISDSRSEGFQKKSVDHAPPVQAMKSPHRALTVTRVIPPHTHSSAQSDDEERPRSSQTVCSRKQADASGQTEQISSAESVLTSRSEKEESPRSRSLLRGFSAESMSSVEELEDELGSLDFRKEYKHISELVASKLPGYTM</sequence>
<proteinExistence type="predicted"/>
<dbReference type="GO" id="GO:0008017">
    <property type="term" value="F:microtubule binding"/>
    <property type="evidence" value="ECO:0007669"/>
    <property type="project" value="InterPro"/>
</dbReference>
<feature type="compositionally biased region" description="Basic and acidic residues" evidence="1">
    <location>
        <begin position="350"/>
        <end position="360"/>
    </location>
</feature>
<reference evidence="2" key="1">
    <citation type="submission" date="2015-01" db="EMBL/GenBank/DDBJ databases">
        <title>EvidentialGene: Evidence-directed Construction of Complete mRNA Transcriptomes without Genomes.</title>
        <authorList>
            <person name="Gilbert D.G."/>
        </authorList>
    </citation>
    <scope>NUCLEOTIDE SEQUENCE</scope>
</reference>
<organism evidence="2">
    <name type="scientific">Fundulus heteroclitus</name>
    <name type="common">Killifish</name>
    <name type="synonym">Mummichog</name>
    <dbReference type="NCBI Taxonomy" id="8078"/>
    <lineage>
        <taxon>Eukaryota</taxon>
        <taxon>Metazoa</taxon>
        <taxon>Chordata</taxon>
        <taxon>Craniata</taxon>
        <taxon>Vertebrata</taxon>
        <taxon>Euteleostomi</taxon>
        <taxon>Actinopterygii</taxon>
        <taxon>Neopterygii</taxon>
        <taxon>Teleostei</taxon>
        <taxon>Neoteleostei</taxon>
        <taxon>Acanthomorphata</taxon>
        <taxon>Ovalentaria</taxon>
        <taxon>Atherinomorphae</taxon>
        <taxon>Cyprinodontiformes</taxon>
        <taxon>Fundulidae</taxon>
        <taxon>Fundulus</taxon>
    </lineage>
</organism>
<feature type="region of interest" description="Disordered" evidence="1">
    <location>
        <begin position="435"/>
        <end position="709"/>
    </location>
</feature>
<dbReference type="CTD" id="54627"/>
<feature type="compositionally biased region" description="Acidic residues" evidence="1">
    <location>
        <begin position="224"/>
        <end position="237"/>
    </location>
</feature>
<dbReference type="Ensembl" id="ENSFHET00000017855.1">
    <property type="protein sequence ID" value="ENSFHEP00000010992.1"/>
    <property type="gene ID" value="ENSFHEG00000012357.1"/>
</dbReference>
<feature type="compositionally biased region" description="Polar residues" evidence="1">
    <location>
        <begin position="469"/>
        <end position="482"/>
    </location>
</feature>
<feature type="compositionally biased region" description="Basic and acidic residues" evidence="1">
    <location>
        <begin position="606"/>
        <end position="617"/>
    </location>
</feature>
<accession>A0A146PAN7</accession>
<protein>
    <submittedName>
        <fullName evidence="3">Microtubule associated protein 10</fullName>
    </submittedName>
</protein>
<evidence type="ECO:0000313" key="4">
    <source>
        <dbReference type="Proteomes" id="UP000265000"/>
    </source>
</evidence>
<dbReference type="EMBL" id="GCES01145507">
    <property type="protein sequence ID" value="JAQ40815.1"/>
    <property type="molecule type" value="Transcribed_RNA"/>
</dbReference>
<dbReference type="PANTHER" id="PTHR21831:SF2">
    <property type="entry name" value="MICROTUBULE-ASSOCIATED PROTEIN 10"/>
    <property type="match status" value="1"/>
</dbReference>
<dbReference type="GO" id="GO:0051256">
    <property type="term" value="P:mitotic spindle midzone assembly"/>
    <property type="evidence" value="ECO:0007669"/>
    <property type="project" value="TreeGrafter"/>
</dbReference>
<dbReference type="GO" id="GO:1990023">
    <property type="term" value="C:mitotic spindle midzone"/>
    <property type="evidence" value="ECO:0007669"/>
    <property type="project" value="TreeGrafter"/>
</dbReference>
<dbReference type="GO" id="GO:0005813">
    <property type="term" value="C:centrosome"/>
    <property type="evidence" value="ECO:0007669"/>
    <property type="project" value="TreeGrafter"/>
</dbReference>
<feature type="compositionally biased region" description="Basic and acidic residues" evidence="1">
    <location>
        <begin position="389"/>
        <end position="400"/>
    </location>
</feature>
<feature type="compositionally biased region" description="Low complexity" evidence="1">
    <location>
        <begin position="571"/>
        <end position="581"/>
    </location>
</feature>
<evidence type="ECO:0000313" key="3">
    <source>
        <dbReference type="Ensembl" id="ENSFHEP00000010992.1"/>
    </source>
</evidence>
<dbReference type="GO" id="GO:0030496">
    <property type="term" value="C:midbody"/>
    <property type="evidence" value="ECO:0007669"/>
    <property type="project" value="TreeGrafter"/>
</dbReference>
<dbReference type="OrthoDB" id="69809at2759"/>
<name>A0A146PAN7_FUNHE</name>
<dbReference type="InterPro" id="IPR039302">
    <property type="entry name" value="MAP10"/>
</dbReference>
<feature type="compositionally biased region" description="Polar residues" evidence="1">
    <location>
        <begin position="656"/>
        <end position="683"/>
    </location>
</feature>
<keyword evidence="4" id="KW-1185">Reference proteome</keyword>
<dbReference type="GeneID" id="105916021"/>
<dbReference type="GeneTree" id="ENSGT00390000008459"/>
<feature type="compositionally biased region" description="Gly residues" evidence="1">
    <location>
        <begin position="173"/>
        <end position="182"/>
    </location>
</feature>
<dbReference type="Pfam" id="PF14924">
    <property type="entry name" value="MAP10_N"/>
    <property type="match status" value="1"/>
</dbReference>
<feature type="compositionally biased region" description="Polar residues" evidence="1">
    <location>
        <begin position="521"/>
        <end position="532"/>
    </location>
</feature>
<feature type="region of interest" description="Disordered" evidence="1">
    <location>
        <begin position="336"/>
        <end position="413"/>
    </location>
</feature>
<reference evidence="3" key="2">
    <citation type="submission" date="2025-05" db="UniProtKB">
        <authorList>
            <consortium name="Ensembl"/>
        </authorList>
    </citation>
    <scope>IDENTIFICATION</scope>
</reference>
<feature type="compositionally biased region" description="Basic and acidic residues" evidence="1">
    <location>
        <begin position="214"/>
        <end position="223"/>
    </location>
</feature>
<dbReference type="Proteomes" id="UP000265000">
    <property type="component" value="Unplaced"/>
</dbReference>